<keyword evidence="5" id="KW-0078">Bacteriocin</keyword>
<dbReference type="GO" id="GO:0005102">
    <property type="term" value="F:signaling receptor binding"/>
    <property type="evidence" value="ECO:0007669"/>
    <property type="project" value="UniProtKB-KW"/>
</dbReference>
<keyword evidence="3" id="KW-0425">Lantibiotic</keyword>
<reference evidence="7 8" key="1">
    <citation type="submission" date="2018-12" db="EMBL/GenBank/DDBJ databases">
        <authorList>
            <consortium name="Pathogen Informatics"/>
        </authorList>
    </citation>
    <scope>NUCLEOTIDE SEQUENCE [LARGE SCALE GENOMIC DNA]</scope>
    <source>
        <strain evidence="7 8">NCTC10741</strain>
    </source>
</reference>
<dbReference type="GO" id="GO:0031640">
    <property type="term" value="P:killing of cells of another organism"/>
    <property type="evidence" value="ECO:0007669"/>
    <property type="project" value="UniProtKB-KW"/>
</dbReference>
<dbReference type="NCBIfam" id="TIGR03731">
    <property type="entry name" value="lantibio_gallid"/>
    <property type="match status" value="1"/>
</dbReference>
<name>A0A3P8MD46_TSUPA</name>
<evidence type="ECO:0000256" key="4">
    <source>
        <dbReference type="ARBA" id="ARBA00023022"/>
    </source>
</evidence>
<sequence length="53" mass="5480">MSDFDLDARAVRTAGSVQPQITSKSLCTPGCPTGALGCFTQNCDPTNGCTITK</sequence>
<dbReference type="InterPro" id="IPR006079">
    <property type="entry name" value="Lantibiotic_typ-A_Bacillales"/>
</dbReference>
<evidence type="ECO:0000256" key="5">
    <source>
        <dbReference type="ARBA" id="ARBA00023048"/>
    </source>
</evidence>
<evidence type="ECO:0000256" key="3">
    <source>
        <dbReference type="ARBA" id="ARBA00022789"/>
    </source>
</evidence>
<keyword evidence="4" id="KW-0044">Antibiotic</keyword>
<dbReference type="AlphaFoldDB" id="A0A3P8MD46"/>
<dbReference type="RefSeq" id="WP_126195691.1">
    <property type="nucleotide sequence ID" value="NZ_CP085954.1"/>
</dbReference>
<evidence type="ECO:0000313" key="7">
    <source>
        <dbReference type="EMBL" id="VDR38433.1"/>
    </source>
</evidence>
<organism evidence="7 8">
    <name type="scientific">Tsukamurella paurometabola</name>
    <name type="common">Corynebacterium paurometabolum</name>
    <dbReference type="NCBI Taxonomy" id="2061"/>
    <lineage>
        <taxon>Bacteria</taxon>
        <taxon>Bacillati</taxon>
        <taxon>Actinomycetota</taxon>
        <taxon>Actinomycetes</taxon>
        <taxon>Mycobacteriales</taxon>
        <taxon>Tsukamurellaceae</taxon>
        <taxon>Tsukamurella</taxon>
    </lineage>
</organism>
<evidence type="ECO:0000256" key="1">
    <source>
        <dbReference type="ARBA" id="ARBA00009379"/>
    </source>
</evidence>
<dbReference type="EMBL" id="LR131273">
    <property type="protein sequence ID" value="VDR38433.1"/>
    <property type="molecule type" value="Genomic_DNA"/>
</dbReference>
<reference evidence="6 9" key="2">
    <citation type="submission" date="2021-04" db="EMBL/GenBank/DDBJ databases">
        <title>Whole genome sequence analysis of a thiophenic sulfur metabolizing bacteria.</title>
        <authorList>
            <person name="Akhtar N."/>
            <person name="Akram J."/>
            <person name="Aslam A."/>
        </authorList>
    </citation>
    <scope>NUCLEOTIDE SEQUENCE [LARGE SCALE GENOMIC DNA]</scope>
    <source>
        <strain evidence="6 9">3OW</strain>
    </source>
</reference>
<dbReference type="GO" id="GO:0005576">
    <property type="term" value="C:extracellular region"/>
    <property type="evidence" value="ECO:0007669"/>
    <property type="project" value="InterPro"/>
</dbReference>
<evidence type="ECO:0000313" key="8">
    <source>
        <dbReference type="Proteomes" id="UP000271626"/>
    </source>
</evidence>
<evidence type="ECO:0000313" key="6">
    <source>
        <dbReference type="EMBL" id="MBS4103827.1"/>
    </source>
</evidence>
<protein>
    <submittedName>
        <fullName evidence="6">Gallidermin/nisin family lantibiotic</fullName>
    </submittedName>
    <submittedName>
        <fullName evidence="7">Lantibiotic subtilin</fullName>
    </submittedName>
</protein>
<accession>A0A3P8MD46</accession>
<gene>
    <name evidence="7" type="primary">spaS</name>
    <name evidence="6" type="ORF">KFZ73_21595</name>
    <name evidence="7" type="ORF">NCTC10741_01553</name>
</gene>
<dbReference type="EMBL" id="JAGXOE010000084">
    <property type="protein sequence ID" value="MBS4103827.1"/>
    <property type="molecule type" value="Genomic_DNA"/>
</dbReference>
<evidence type="ECO:0000313" key="9">
    <source>
        <dbReference type="Proteomes" id="UP000676853"/>
    </source>
</evidence>
<dbReference type="Proteomes" id="UP000271626">
    <property type="component" value="Chromosome"/>
</dbReference>
<dbReference type="Pfam" id="PF02052">
    <property type="entry name" value="Gallidermin"/>
    <property type="match status" value="1"/>
</dbReference>
<evidence type="ECO:0000256" key="2">
    <source>
        <dbReference type="ARBA" id="ARBA00022529"/>
    </source>
</evidence>
<dbReference type="GO" id="GO:0042742">
    <property type="term" value="P:defense response to bacterium"/>
    <property type="evidence" value="ECO:0007669"/>
    <property type="project" value="UniProtKB-KW"/>
</dbReference>
<dbReference type="OrthoDB" id="4291883at2"/>
<comment type="similarity">
    <text evidence="1">Belongs to the type A lantibiotic family.</text>
</comment>
<keyword evidence="2" id="KW-0929">Antimicrobial</keyword>
<proteinExistence type="inferred from homology"/>
<keyword evidence="9" id="KW-1185">Reference proteome</keyword>
<dbReference type="Proteomes" id="UP000676853">
    <property type="component" value="Unassembled WGS sequence"/>
</dbReference>